<dbReference type="Pfam" id="PF02515">
    <property type="entry name" value="CoA_transf_3"/>
    <property type="match status" value="1"/>
</dbReference>
<gene>
    <name evidence="2" type="ORF">CEY11_01455</name>
</gene>
<dbReference type="OrthoDB" id="5294844at2"/>
<keyword evidence="1 2" id="KW-0808">Transferase</keyword>
<dbReference type="Gene3D" id="3.30.1540.10">
    <property type="entry name" value="formyl-coa transferase, domain 3"/>
    <property type="match status" value="1"/>
</dbReference>
<reference evidence="3" key="1">
    <citation type="submission" date="2017-06" db="EMBL/GenBank/DDBJ databases">
        <title>Herbaspirillum phytohormonus sp. nov., isolated from the root nodule of Robinia pseudoacacia in lead-zinc mine.</title>
        <authorList>
            <person name="Fan M."/>
            <person name="Lin Y."/>
        </authorList>
    </citation>
    <scope>NUCLEOTIDE SEQUENCE [LARGE SCALE GENOMIC DNA]</scope>
    <source>
        <strain evidence="3">SC-089</strain>
    </source>
</reference>
<dbReference type="EMBL" id="NJIH01000001">
    <property type="protein sequence ID" value="OWT66426.1"/>
    <property type="molecule type" value="Genomic_DNA"/>
</dbReference>
<name>A0A225MYR5_9BURK</name>
<proteinExistence type="predicted"/>
<sequence length="407" mass="44074">MTIPPQSIAARGPLSGIKVVEIGMLFAGPMASAYLGDLGADVIKIEPPNGDEVRRMGHFKEGEPLWWRVTNRSKKLLAVDVKTPAGAEVIRRLAATADVFVENFRPGKLASWGLDYQTLSAINPGLVMLHISGYGQTGPYSARPGMGTLAEAFSGFAHTTGEPGRPPTLPAYPFADGVAAMMGAQSILAALVNRSRNGGIGDEIDISLYEPILSLLGAMAIDYDQLGVVGKRRGNRSTWSTPRNTYETKDHRWIAVSAAANSGARRLFNAIGRPDLAERPDLQTNPQRMLRLEECDGAVADWVREHDQEEVLKVFEQAGVVAGPVYDVAQLFVDPHIKARGTLVDLDDPILGKVRMQGVVPRFRRTPGEVRYPGKAVVGADTREILTNLDYSSADIKQLEQAGVVKL</sequence>
<dbReference type="SUPFAM" id="SSF89796">
    <property type="entry name" value="CoA-transferase family III (CaiB/BaiF)"/>
    <property type="match status" value="1"/>
</dbReference>
<organism evidence="2 3">
    <name type="scientific">Candidimonas nitroreducens</name>
    <dbReference type="NCBI Taxonomy" id="683354"/>
    <lineage>
        <taxon>Bacteria</taxon>
        <taxon>Pseudomonadati</taxon>
        <taxon>Pseudomonadota</taxon>
        <taxon>Betaproteobacteria</taxon>
        <taxon>Burkholderiales</taxon>
        <taxon>Alcaligenaceae</taxon>
        <taxon>Candidimonas</taxon>
    </lineage>
</organism>
<evidence type="ECO:0000313" key="3">
    <source>
        <dbReference type="Proteomes" id="UP000214603"/>
    </source>
</evidence>
<dbReference type="Proteomes" id="UP000214603">
    <property type="component" value="Unassembled WGS sequence"/>
</dbReference>
<evidence type="ECO:0000256" key="1">
    <source>
        <dbReference type="ARBA" id="ARBA00022679"/>
    </source>
</evidence>
<dbReference type="InterPro" id="IPR003673">
    <property type="entry name" value="CoA-Trfase_fam_III"/>
</dbReference>
<comment type="caution">
    <text evidence="2">The sequence shown here is derived from an EMBL/GenBank/DDBJ whole genome shotgun (WGS) entry which is preliminary data.</text>
</comment>
<dbReference type="InterPro" id="IPR044855">
    <property type="entry name" value="CoA-Trfase_III_dom3_sf"/>
</dbReference>
<accession>A0A225MYR5</accession>
<keyword evidence="3" id="KW-1185">Reference proteome</keyword>
<evidence type="ECO:0000313" key="2">
    <source>
        <dbReference type="EMBL" id="OWT66426.1"/>
    </source>
</evidence>
<protein>
    <submittedName>
        <fullName evidence="2">CoA transferase</fullName>
    </submittedName>
</protein>
<dbReference type="InterPro" id="IPR023606">
    <property type="entry name" value="CoA-Trfase_III_dom_1_sf"/>
</dbReference>
<dbReference type="PANTHER" id="PTHR48207">
    <property type="entry name" value="SUCCINATE--HYDROXYMETHYLGLUTARATE COA-TRANSFERASE"/>
    <property type="match status" value="1"/>
</dbReference>
<dbReference type="GO" id="GO:0008410">
    <property type="term" value="F:CoA-transferase activity"/>
    <property type="evidence" value="ECO:0007669"/>
    <property type="project" value="TreeGrafter"/>
</dbReference>
<dbReference type="Gene3D" id="3.40.50.10540">
    <property type="entry name" value="Crotonobetainyl-coa:carnitine coa-transferase, domain 1"/>
    <property type="match status" value="1"/>
</dbReference>
<dbReference type="AlphaFoldDB" id="A0A225MYR5"/>
<dbReference type="PANTHER" id="PTHR48207:SF4">
    <property type="entry name" value="BLL6097 PROTEIN"/>
    <property type="match status" value="1"/>
</dbReference>
<dbReference type="InterPro" id="IPR050483">
    <property type="entry name" value="CoA-transferase_III_domain"/>
</dbReference>